<feature type="domain" description="CHK kinase-like" evidence="1">
    <location>
        <begin position="204"/>
        <end position="399"/>
    </location>
</feature>
<dbReference type="AlphaFoldDB" id="A0ABD1FEQ1"/>
<dbReference type="SMART" id="SM00587">
    <property type="entry name" value="CHK"/>
    <property type="match status" value="1"/>
</dbReference>
<reference evidence="2 3" key="1">
    <citation type="submission" date="2024-05" db="EMBL/GenBank/DDBJ databases">
        <title>Genetic variation in Jamaican populations of the coffee berry borer (Hypothenemus hampei).</title>
        <authorList>
            <person name="Errbii M."/>
            <person name="Myrie A."/>
        </authorList>
    </citation>
    <scope>NUCLEOTIDE SEQUENCE [LARGE SCALE GENOMIC DNA]</scope>
    <source>
        <strain evidence="2">JA-Hopewell-2020-01-JO</strain>
        <tissue evidence="2">Whole body</tissue>
    </source>
</reference>
<organism evidence="2 3">
    <name type="scientific">Hypothenemus hampei</name>
    <name type="common">Coffee berry borer</name>
    <dbReference type="NCBI Taxonomy" id="57062"/>
    <lineage>
        <taxon>Eukaryota</taxon>
        <taxon>Metazoa</taxon>
        <taxon>Ecdysozoa</taxon>
        <taxon>Arthropoda</taxon>
        <taxon>Hexapoda</taxon>
        <taxon>Insecta</taxon>
        <taxon>Pterygota</taxon>
        <taxon>Neoptera</taxon>
        <taxon>Endopterygota</taxon>
        <taxon>Coleoptera</taxon>
        <taxon>Polyphaga</taxon>
        <taxon>Cucujiformia</taxon>
        <taxon>Curculionidae</taxon>
        <taxon>Scolytinae</taxon>
        <taxon>Hypothenemus</taxon>
    </lineage>
</organism>
<protein>
    <recommendedName>
        <fullName evidence="1">CHK kinase-like domain-containing protein</fullName>
    </recommendedName>
</protein>
<dbReference type="InterPro" id="IPR015897">
    <property type="entry name" value="CHK_kinase-like"/>
</dbReference>
<dbReference type="PANTHER" id="PTHR11012">
    <property type="entry name" value="PROTEIN KINASE-LIKE DOMAIN-CONTAINING"/>
    <property type="match status" value="1"/>
</dbReference>
<dbReference type="Pfam" id="PF02958">
    <property type="entry name" value="EcKL"/>
    <property type="match status" value="1"/>
</dbReference>
<accession>A0ABD1FEQ1</accession>
<dbReference type="Proteomes" id="UP001566132">
    <property type="component" value="Unassembled WGS sequence"/>
</dbReference>
<comment type="caution">
    <text evidence="2">The sequence shown here is derived from an EMBL/GenBank/DDBJ whole genome shotgun (WGS) entry which is preliminary data.</text>
</comment>
<dbReference type="InterPro" id="IPR004119">
    <property type="entry name" value="EcKL"/>
</dbReference>
<dbReference type="InterPro" id="IPR011009">
    <property type="entry name" value="Kinase-like_dom_sf"/>
</dbReference>
<dbReference type="PANTHER" id="PTHR11012:SF30">
    <property type="entry name" value="PROTEIN KINASE-LIKE DOMAIN-CONTAINING"/>
    <property type="match status" value="1"/>
</dbReference>
<dbReference type="EMBL" id="JBDJPC010000001">
    <property type="protein sequence ID" value="KAL1517759.1"/>
    <property type="molecule type" value="Genomic_DNA"/>
</dbReference>
<sequence>MDLLHDYPQFQPNRLLFDGTGYNYHPYTNTELLLPNTEPNWAESTLQNDPIHIERYAMINNIRDSSGCLFLNHHCYVGNVTSEMLLERYSLLFDNVAKQHLIDDYFIDGEIADSAENARNYFGLITAITLKETQGNNKVELILKAAQTNQDAVRGFRAISEAFQREIIIYEKILTELVMFQRNFSISNPFEGIPRYYGSVHEALLMDNLKVSGYQLWNHWRPMDFDHMSLIVQEYAKLHAVSLAYGNKYPNKFKELIKSIKNNFLEQREAKNPELYQHQRDVVFKVCKKAVQNNATALKAVEKFKMKYLSFWNENKTNPEEDVLVVCHGDCHPGNILIKYKDIKIPEKICLIDWQLSSAASPIRDLSFALFTCASKEVLLRSNDLLELYHKIIEKNLREFGCEPAHVFSYSKFMEHWNKYFIYGLYRAVVVLKITLIAPEEQGNGSILDVIKKDFLPSSIFANRTCDLFETIGEKWLNEM</sequence>
<dbReference type="Gene3D" id="3.90.1200.10">
    <property type="match status" value="1"/>
</dbReference>
<keyword evidence="3" id="KW-1185">Reference proteome</keyword>
<evidence type="ECO:0000313" key="3">
    <source>
        <dbReference type="Proteomes" id="UP001566132"/>
    </source>
</evidence>
<evidence type="ECO:0000313" key="2">
    <source>
        <dbReference type="EMBL" id="KAL1517759.1"/>
    </source>
</evidence>
<name>A0ABD1FEQ1_HYPHA</name>
<evidence type="ECO:0000259" key="1">
    <source>
        <dbReference type="SMART" id="SM00587"/>
    </source>
</evidence>
<proteinExistence type="predicted"/>
<gene>
    <name evidence="2" type="ORF">ABEB36_001485</name>
</gene>
<dbReference type="SUPFAM" id="SSF56112">
    <property type="entry name" value="Protein kinase-like (PK-like)"/>
    <property type="match status" value="1"/>
</dbReference>